<dbReference type="EMBL" id="VIWT01000005">
    <property type="protein sequence ID" value="TWF73801.1"/>
    <property type="molecule type" value="Genomic_DNA"/>
</dbReference>
<dbReference type="Gene3D" id="3.40.50.720">
    <property type="entry name" value="NAD(P)-binding Rossmann-like Domain"/>
    <property type="match status" value="1"/>
</dbReference>
<keyword evidence="2" id="KW-0560">Oxidoreductase</keyword>
<dbReference type="SMART" id="SM00822">
    <property type="entry name" value="PKS_KR"/>
    <property type="match status" value="1"/>
</dbReference>
<name>A0A561SFZ5_9ACTN</name>
<dbReference type="PANTHER" id="PTHR48107">
    <property type="entry name" value="NADPH-DEPENDENT ALDEHYDE REDUCTASE-LIKE PROTEIN, CHLOROPLASTIC-RELATED"/>
    <property type="match status" value="1"/>
</dbReference>
<reference evidence="4 5" key="1">
    <citation type="submission" date="2019-06" db="EMBL/GenBank/DDBJ databases">
        <title>Sequencing the genomes of 1000 actinobacteria strains.</title>
        <authorList>
            <person name="Klenk H.-P."/>
        </authorList>
    </citation>
    <scope>NUCLEOTIDE SEQUENCE [LARGE SCALE GENOMIC DNA]</scope>
    <source>
        <strain evidence="4 5">DSM 44826</strain>
    </source>
</reference>
<feature type="domain" description="Ketoreductase" evidence="3">
    <location>
        <begin position="8"/>
        <end position="188"/>
    </location>
</feature>
<evidence type="ECO:0000256" key="1">
    <source>
        <dbReference type="ARBA" id="ARBA00006484"/>
    </source>
</evidence>
<proteinExistence type="inferred from homology"/>
<evidence type="ECO:0000313" key="4">
    <source>
        <dbReference type="EMBL" id="TWF73801.1"/>
    </source>
</evidence>
<dbReference type="SUPFAM" id="SSF51735">
    <property type="entry name" value="NAD(P)-binding Rossmann-fold domains"/>
    <property type="match status" value="1"/>
</dbReference>
<dbReference type="FunFam" id="3.40.50.720:FF:000084">
    <property type="entry name" value="Short-chain dehydrogenase reductase"/>
    <property type="match status" value="1"/>
</dbReference>
<sequence length="249" mass="26220">MNGPLEGKTALVTGGSRGVGKGIAQRLVRDGALVVIGYREDDRTALDAVAECDAEHGDGRMHAVRADLTRVAEVAHLFDRAEALVGGLDILVNNAAVMRRGTLADSSEELFDDVLAVNLKGTFFALQQAVHRLREGGRVINVSSTATALAHPSQAAYSASKAAVEQLTRVAAKEFSRRGITVNSVAPGAVETERVSATVAPEVLRQWGRSNAFGRLARPQDIADVVGFLAGPDSRWVTGQNLRASGGAL</sequence>
<evidence type="ECO:0000259" key="3">
    <source>
        <dbReference type="SMART" id="SM00822"/>
    </source>
</evidence>
<dbReference type="RefSeq" id="WP_145910724.1">
    <property type="nucleotide sequence ID" value="NZ_BAAAMZ010000001.1"/>
</dbReference>
<accession>A0A561SFZ5</accession>
<evidence type="ECO:0000256" key="2">
    <source>
        <dbReference type="ARBA" id="ARBA00023002"/>
    </source>
</evidence>
<dbReference type="InterPro" id="IPR057326">
    <property type="entry name" value="KR_dom"/>
</dbReference>
<evidence type="ECO:0000313" key="5">
    <source>
        <dbReference type="Proteomes" id="UP000317940"/>
    </source>
</evidence>
<dbReference type="OrthoDB" id="9803333at2"/>
<dbReference type="InterPro" id="IPR020904">
    <property type="entry name" value="Sc_DH/Rdtase_CS"/>
</dbReference>
<dbReference type="PANTHER" id="PTHR48107:SF7">
    <property type="entry name" value="RE15974P"/>
    <property type="match status" value="1"/>
</dbReference>
<comment type="similarity">
    <text evidence="1">Belongs to the short-chain dehydrogenases/reductases (SDR) family.</text>
</comment>
<protein>
    <submittedName>
        <fullName evidence="4">3-oxoacyl-[acyl-carrier protein] reductase</fullName>
    </submittedName>
</protein>
<dbReference type="PRINTS" id="PR00081">
    <property type="entry name" value="GDHRDH"/>
</dbReference>
<dbReference type="GO" id="GO:0016614">
    <property type="term" value="F:oxidoreductase activity, acting on CH-OH group of donors"/>
    <property type="evidence" value="ECO:0007669"/>
    <property type="project" value="UniProtKB-ARBA"/>
</dbReference>
<dbReference type="InterPro" id="IPR036291">
    <property type="entry name" value="NAD(P)-bd_dom_sf"/>
</dbReference>
<organism evidence="4 5">
    <name type="scientific">Kitasatospora viridis</name>
    <dbReference type="NCBI Taxonomy" id="281105"/>
    <lineage>
        <taxon>Bacteria</taxon>
        <taxon>Bacillati</taxon>
        <taxon>Actinomycetota</taxon>
        <taxon>Actinomycetes</taxon>
        <taxon>Kitasatosporales</taxon>
        <taxon>Streptomycetaceae</taxon>
        <taxon>Kitasatospora</taxon>
    </lineage>
</organism>
<dbReference type="PROSITE" id="PS00061">
    <property type="entry name" value="ADH_SHORT"/>
    <property type="match status" value="1"/>
</dbReference>
<dbReference type="PRINTS" id="PR00080">
    <property type="entry name" value="SDRFAMILY"/>
</dbReference>
<dbReference type="Pfam" id="PF13561">
    <property type="entry name" value="adh_short_C2"/>
    <property type="match status" value="1"/>
</dbReference>
<dbReference type="AlphaFoldDB" id="A0A561SFZ5"/>
<dbReference type="InterPro" id="IPR002347">
    <property type="entry name" value="SDR_fam"/>
</dbReference>
<keyword evidence="5" id="KW-1185">Reference proteome</keyword>
<gene>
    <name evidence="4" type="ORF">FHX73_15428</name>
</gene>
<dbReference type="Proteomes" id="UP000317940">
    <property type="component" value="Unassembled WGS sequence"/>
</dbReference>
<comment type="caution">
    <text evidence="4">The sequence shown here is derived from an EMBL/GenBank/DDBJ whole genome shotgun (WGS) entry which is preliminary data.</text>
</comment>